<dbReference type="EC" id="3.2.1.51" evidence="3"/>
<proteinExistence type="inferred from homology"/>
<sequence length="436" mass="49553">MKFIKYTILLLLSLSISLAINAQTKSPKSSTMGDFMDKRFGMFIHWGPVSLRGTEIGWSRGDQVEVNDYDNLYKEFNPVLFDADAVVKTAKDAGMKYLTITARHHDGFCLWPTAYTDFNIKNTPYKKDIVGALNEACKKQGIKFCIYYSVLDWHHPDYPIHSPKNQTIDPKSDMNRYLLYMKNQLKELITNYDPYMLWFDGQWEKPWTDEMGKDLYAYLKKLKPDVITNNRLGKEFAAMENKNIDASKMIGDYDTPEQVVGKLNMTTPWESCFTICNQWAWKPNDKMKSLKQCLDIVSKTAGGNGNLLLNVGPMPDGRIEARQADRLKEIGDWLKVNGEAIYGTLGGPYQPNNDYATTRKGNKMYLHILNTNIAKLNLKAIPGRKVKKASLLNGQAVDVVQNSDISITLPASQADKLNYIIVLELNGNAEDIQIIK</sequence>
<evidence type="ECO:0000313" key="11">
    <source>
        <dbReference type="Proteomes" id="UP000515806"/>
    </source>
</evidence>
<dbReference type="InterPro" id="IPR000933">
    <property type="entry name" value="Glyco_hydro_29"/>
</dbReference>
<dbReference type="PANTHER" id="PTHR10030:SF37">
    <property type="entry name" value="ALPHA-L-FUCOSIDASE-RELATED"/>
    <property type="match status" value="1"/>
</dbReference>
<dbReference type="GO" id="GO:0005764">
    <property type="term" value="C:lysosome"/>
    <property type="evidence" value="ECO:0007669"/>
    <property type="project" value="TreeGrafter"/>
</dbReference>
<dbReference type="SUPFAM" id="SSF51445">
    <property type="entry name" value="(Trans)glycosidases"/>
    <property type="match status" value="1"/>
</dbReference>
<evidence type="ECO:0000256" key="2">
    <source>
        <dbReference type="ARBA" id="ARBA00007951"/>
    </source>
</evidence>
<feature type="signal peptide" evidence="8">
    <location>
        <begin position="1"/>
        <end position="22"/>
    </location>
</feature>
<dbReference type="RefSeq" id="WP_187591658.1">
    <property type="nucleotide sequence ID" value="NZ_CP060723.1"/>
</dbReference>
<keyword evidence="11" id="KW-1185">Reference proteome</keyword>
<evidence type="ECO:0000256" key="8">
    <source>
        <dbReference type="SAM" id="SignalP"/>
    </source>
</evidence>
<feature type="domain" description="Glycoside hydrolase family 29 N-terminal" evidence="9">
    <location>
        <begin position="26"/>
        <end position="339"/>
    </location>
</feature>
<evidence type="ECO:0000256" key="4">
    <source>
        <dbReference type="ARBA" id="ARBA00022729"/>
    </source>
</evidence>
<dbReference type="GO" id="GO:0004560">
    <property type="term" value="F:alpha-L-fucosidase activity"/>
    <property type="evidence" value="ECO:0007669"/>
    <property type="project" value="InterPro"/>
</dbReference>
<evidence type="ECO:0000256" key="5">
    <source>
        <dbReference type="ARBA" id="ARBA00022801"/>
    </source>
</evidence>
<dbReference type="PANTHER" id="PTHR10030">
    <property type="entry name" value="ALPHA-L-FUCOSIDASE"/>
    <property type="match status" value="1"/>
</dbReference>
<dbReference type="Pfam" id="PF01120">
    <property type="entry name" value="Alpha_L_fucos"/>
    <property type="match status" value="1"/>
</dbReference>
<comment type="function">
    <text evidence="1">Alpha-L-fucosidase is responsible for hydrolyzing the alpha-1,6-linked fucose joined to the reducing-end N-acetylglucosamine of the carbohydrate moieties of glycoproteins.</text>
</comment>
<gene>
    <name evidence="10" type="ORF">H9L23_17905</name>
</gene>
<name>A0A7G9QCA9_9SPHI</name>
<keyword evidence="6" id="KW-0326">Glycosidase</keyword>
<protein>
    <recommendedName>
        <fullName evidence="3">alpha-L-fucosidase</fullName>
        <ecNumber evidence="3">3.2.1.51</ecNumber>
    </recommendedName>
</protein>
<accession>A0A7G9QCA9</accession>
<dbReference type="InterPro" id="IPR017853">
    <property type="entry name" value="GH"/>
</dbReference>
<evidence type="ECO:0000256" key="6">
    <source>
        <dbReference type="ARBA" id="ARBA00023295"/>
    </source>
</evidence>
<dbReference type="InterPro" id="IPR016286">
    <property type="entry name" value="FUC_metazoa-typ"/>
</dbReference>
<dbReference type="AlphaFoldDB" id="A0A7G9QCA9"/>
<dbReference type="GO" id="GO:0016139">
    <property type="term" value="P:glycoside catabolic process"/>
    <property type="evidence" value="ECO:0007669"/>
    <property type="project" value="TreeGrafter"/>
</dbReference>
<dbReference type="PRINTS" id="PR00741">
    <property type="entry name" value="GLHYDRLASE29"/>
</dbReference>
<feature type="site" description="May be important for catalysis" evidence="7">
    <location>
        <position position="272"/>
    </location>
</feature>
<organism evidence="10 11">
    <name type="scientific">Pedobacter roseus</name>
    <dbReference type="NCBI Taxonomy" id="336820"/>
    <lineage>
        <taxon>Bacteria</taxon>
        <taxon>Pseudomonadati</taxon>
        <taxon>Bacteroidota</taxon>
        <taxon>Sphingobacteriia</taxon>
        <taxon>Sphingobacteriales</taxon>
        <taxon>Sphingobacteriaceae</taxon>
        <taxon>Pedobacter</taxon>
    </lineage>
</organism>
<evidence type="ECO:0000256" key="7">
    <source>
        <dbReference type="PIRSR" id="PIRSR001092-1"/>
    </source>
</evidence>
<reference evidence="10 11" key="1">
    <citation type="submission" date="2020-08" db="EMBL/GenBank/DDBJ databases">
        <title>Genome sequence of Pedobacter roseus KACC 11594T.</title>
        <authorList>
            <person name="Hyun D.-W."/>
            <person name="Bae J.-W."/>
        </authorList>
    </citation>
    <scope>NUCLEOTIDE SEQUENCE [LARGE SCALE GENOMIC DNA]</scope>
    <source>
        <strain evidence="10 11">KACC 11594</strain>
    </source>
</reference>
<dbReference type="PIRSF" id="PIRSF001092">
    <property type="entry name" value="Alpha-L-fucosidase"/>
    <property type="match status" value="1"/>
</dbReference>
<dbReference type="KEGG" id="proe:H9L23_17905"/>
<dbReference type="SMART" id="SM00812">
    <property type="entry name" value="Alpha_L_fucos"/>
    <property type="match status" value="1"/>
</dbReference>
<dbReference type="InterPro" id="IPR057739">
    <property type="entry name" value="Glyco_hydro_29_N"/>
</dbReference>
<evidence type="ECO:0000313" key="10">
    <source>
        <dbReference type="EMBL" id="QNN40984.1"/>
    </source>
</evidence>
<evidence type="ECO:0000259" key="9">
    <source>
        <dbReference type="Pfam" id="PF01120"/>
    </source>
</evidence>
<dbReference type="GO" id="GO:0006004">
    <property type="term" value="P:fucose metabolic process"/>
    <property type="evidence" value="ECO:0007669"/>
    <property type="project" value="InterPro"/>
</dbReference>
<feature type="chain" id="PRO_5028859718" description="alpha-L-fucosidase" evidence="8">
    <location>
        <begin position="23"/>
        <end position="436"/>
    </location>
</feature>
<comment type="similarity">
    <text evidence="2">Belongs to the glycosyl hydrolase 29 family.</text>
</comment>
<keyword evidence="5" id="KW-0378">Hydrolase</keyword>
<evidence type="ECO:0000256" key="1">
    <source>
        <dbReference type="ARBA" id="ARBA00004071"/>
    </source>
</evidence>
<dbReference type="Gene3D" id="3.20.20.80">
    <property type="entry name" value="Glycosidases"/>
    <property type="match status" value="1"/>
</dbReference>
<dbReference type="Proteomes" id="UP000515806">
    <property type="component" value="Chromosome"/>
</dbReference>
<keyword evidence="4 8" id="KW-0732">Signal</keyword>
<evidence type="ECO:0000256" key="3">
    <source>
        <dbReference type="ARBA" id="ARBA00012662"/>
    </source>
</evidence>
<dbReference type="EMBL" id="CP060723">
    <property type="protein sequence ID" value="QNN40984.1"/>
    <property type="molecule type" value="Genomic_DNA"/>
</dbReference>